<evidence type="ECO:0000313" key="1">
    <source>
        <dbReference type="EMBL" id="KAF0295161.1"/>
    </source>
</evidence>
<name>A0A6A4W051_AMPAM</name>
<dbReference type="Proteomes" id="UP000440578">
    <property type="component" value="Unassembled WGS sequence"/>
</dbReference>
<reference evidence="1 2" key="1">
    <citation type="submission" date="2019-07" db="EMBL/GenBank/DDBJ databases">
        <title>Draft genome assembly of a fouling barnacle, Amphibalanus amphitrite (Darwin, 1854): The first reference genome for Thecostraca.</title>
        <authorList>
            <person name="Kim W."/>
        </authorList>
    </citation>
    <scope>NUCLEOTIDE SEQUENCE [LARGE SCALE GENOMIC DNA]</scope>
    <source>
        <strain evidence="1">SNU_AA5</strain>
        <tissue evidence="1">Soma without cirri and trophi</tissue>
    </source>
</reference>
<gene>
    <name evidence="1" type="ORF">FJT64_007293</name>
</gene>
<evidence type="ECO:0000313" key="2">
    <source>
        <dbReference type="Proteomes" id="UP000440578"/>
    </source>
</evidence>
<keyword evidence="2" id="KW-1185">Reference proteome</keyword>
<organism evidence="1 2">
    <name type="scientific">Amphibalanus amphitrite</name>
    <name type="common">Striped barnacle</name>
    <name type="synonym">Balanus amphitrite</name>
    <dbReference type="NCBI Taxonomy" id="1232801"/>
    <lineage>
        <taxon>Eukaryota</taxon>
        <taxon>Metazoa</taxon>
        <taxon>Ecdysozoa</taxon>
        <taxon>Arthropoda</taxon>
        <taxon>Crustacea</taxon>
        <taxon>Multicrustacea</taxon>
        <taxon>Cirripedia</taxon>
        <taxon>Thoracica</taxon>
        <taxon>Thoracicalcarea</taxon>
        <taxon>Balanomorpha</taxon>
        <taxon>Balanoidea</taxon>
        <taxon>Balanidae</taxon>
        <taxon>Amphibalaninae</taxon>
        <taxon>Amphibalanus</taxon>
    </lineage>
</organism>
<sequence>MRVRREAHGSAHLMQPKMLPYGHGVVTQLSSTGTLSPSLCSDWNTRPQSVQWLNGDGYCCSPVIQTRNHESEVTGDHMEGRKDQI</sequence>
<dbReference type="EMBL" id="VIIS01001636">
    <property type="protein sequence ID" value="KAF0295161.1"/>
    <property type="molecule type" value="Genomic_DNA"/>
</dbReference>
<comment type="caution">
    <text evidence="1">The sequence shown here is derived from an EMBL/GenBank/DDBJ whole genome shotgun (WGS) entry which is preliminary data.</text>
</comment>
<protein>
    <submittedName>
        <fullName evidence="1">Uncharacterized protein</fullName>
    </submittedName>
</protein>
<dbReference type="AlphaFoldDB" id="A0A6A4W051"/>
<accession>A0A6A4W051</accession>
<proteinExistence type="predicted"/>